<organism evidence="1 2">
    <name type="scientific">Lactococcus garvieae</name>
    <dbReference type="NCBI Taxonomy" id="1363"/>
    <lineage>
        <taxon>Bacteria</taxon>
        <taxon>Bacillati</taxon>
        <taxon>Bacillota</taxon>
        <taxon>Bacilli</taxon>
        <taxon>Lactobacillales</taxon>
        <taxon>Streptococcaceae</taxon>
        <taxon>Lactococcus</taxon>
    </lineage>
</organism>
<sequence length="102" mass="11671">MSTNGFDALSKELDNMARKAKELEGQRTVDLSELFNNKFMISNTKFSSFDDFAEASKFDWSDIEAIPEDELDIFISKTSSFSSWEEMYGEAATNYYAKQLGF</sequence>
<gene>
    <name evidence="1" type="ORF">ikelab_15510</name>
</gene>
<dbReference type="RefSeq" id="WP_176490485.1">
    <property type="nucleotide sequence ID" value="NZ_BLXU01000009.1"/>
</dbReference>
<dbReference type="EMBL" id="BLXU01000009">
    <property type="protein sequence ID" value="GFO52276.1"/>
    <property type="molecule type" value="Genomic_DNA"/>
</dbReference>
<accession>A0A6L2ZWS4</accession>
<dbReference type="Proteomes" id="UP000504756">
    <property type="component" value="Unassembled WGS sequence"/>
</dbReference>
<proteinExistence type="predicted"/>
<name>A0A6L2ZWS4_9LACT</name>
<evidence type="ECO:0000313" key="1">
    <source>
        <dbReference type="EMBL" id="GFO52276.1"/>
    </source>
</evidence>
<reference evidence="1 2" key="1">
    <citation type="submission" date="2020-06" db="EMBL/GenBank/DDBJ databases">
        <title>Draft genome sequence of Lactic acid bacteria from Okinawan-style tofu.</title>
        <authorList>
            <person name="Takara I."/>
            <person name="Ikematsu S."/>
        </authorList>
    </citation>
    <scope>NUCLEOTIDE SEQUENCE [LARGE SCALE GENOMIC DNA]</scope>
    <source>
        <strain evidence="2">lg38</strain>
    </source>
</reference>
<protein>
    <submittedName>
        <fullName evidence="1">Uncharacterized protein</fullName>
    </submittedName>
</protein>
<dbReference type="AlphaFoldDB" id="A0A6L2ZWS4"/>
<evidence type="ECO:0000313" key="2">
    <source>
        <dbReference type="Proteomes" id="UP000504756"/>
    </source>
</evidence>
<comment type="caution">
    <text evidence="1">The sequence shown here is derived from an EMBL/GenBank/DDBJ whole genome shotgun (WGS) entry which is preliminary data.</text>
</comment>